<accession>A0A151AY26</accession>
<name>A0A151AY26_9FIRM</name>
<sequence length="166" mass="18934">MREMFSSAWLRRGSSVVFDKYVLGHLIESASLVSLRQALAWLKAWPVEPPAGRNTVLVSGLETLLEVLDPVEAEAFLRKRVKPLIMEFQYRWDQCGLVFGFAAPERSFEVTVADEEVLFLRRDGKRVHLSFALWDGSTTLDVTRLVRDEPQTGRRITVGYHVARIS</sequence>
<comment type="caution">
    <text evidence="1">The sequence shown here is derived from an EMBL/GenBank/DDBJ whole genome shotgun (WGS) entry which is preliminary data.</text>
</comment>
<proteinExistence type="predicted"/>
<evidence type="ECO:0000313" key="2">
    <source>
        <dbReference type="Proteomes" id="UP000075670"/>
    </source>
</evidence>
<dbReference type="AlphaFoldDB" id="A0A151AY26"/>
<gene>
    <name evidence="1" type="ORF">MOMUL_10540</name>
</gene>
<reference evidence="1 2" key="1">
    <citation type="submission" date="2016-02" db="EMBL/GenBank/DDBJ databases">
        <title>Genome sequence of Moorella mulderi DSM 14980.</title>
        <authorList>
            <person name="Poehlein A."/>
            <person name="Daniel R."/>
        </authorList>
    </citation>
    <scope>NUCLEOTIDE SEQUENCE [LARGE SCALE GENOMIC DNA]</scope>
    <source>
        <strain evidence="1 2">DSM 14980</strain>
    </source>
</reference>
<protein>
    <submittedName>
        <fullName evidence="1">Uncharacterized protein</fullName>
    </submittedName>
</protein>
<dbReference type="Proteomes" id="UP000075670">
    <property type="component" value="Unassembled WGS sequence"/>
</dbReference>
<evidence type="ECO:0000313" key="1">
    <source>
        <dbReference type="EMBL" id="KYH32453.1"/>
    </source>
</evidence>
<organism evidence="1 2">
    <name type="scientific">Moorella mulderi DSM 14980</name>
    <dbReference type="NCBI Taxonomy" id="1122241"/>
    <lineage>
        <taxon>Bacteria</taxon>
        <taxon>Bacillati</taxon>
        <taxon>Bacillota</taxon>
        <taxon>Clostridia</taxon>
        <taxon>Neomoorellales</taxon>
        <taxon>Neomoorellaceae</taxon>
        <taxon>Neomoorella</taxon>
    </lineage>
</organism>
<dbReference type="EMBL" id="LTBC01000003">
    <property type="protein sequence ID" value="KYH32453.1"/>
    <property type="molecule type" value="Genomic_DNA"/>
</dbReference>
<dbReference type="PATRIC" id="fig|1122241.3.peg.1111"/>
<keyword evidence="2" id="KW-1185">Reference proteome</keyword>